<feature type="compositionally biased region" description="Basic residues" evidence="1">
    <location>
        <begin position="161"/>
        <end position="170"/>
    </location>
</feature>
<evidence type="ECO:0000313" key="3">
    <source>
        <dbReference type="EMBL" id="PIL27625.1"/>
    </source>
</evidence>
<protein>
    <recommendedName>
        <fullName evidence="2">BTB domain-containing protein</fullName>
    </recommendedName>
</protein>
<evidence type="ECO:0000256" key="1">
    <source>
        <dbReference type="SAM" id="MobiDB-lite"/>
    </source>
</evidence>
<dbReference type="InterPro" id="IPR011333">
    <property type="entry name" value="SKP1/BTB/POZ_sf"/>
</dbReference>
<feature type="compositionally biased region" description="Polar residues" evidence="1">
    <location>
        <begin position="139"/>
        <end position="157"/>
    </location>
</feature>
<feature type="region of interest" description="Disordered" evidence="1">
    <location>
        <begin position="515"/>
        <end position="536"/>
    </location>
</feature>
<organism evidence="3 4">
    <name type="scientific">Ganoderma sinense ZZ0214-1</name>
    <dbReference type="NCBI Taxonomy" id="1077348"/>
    <lineage>
        <taxon>Eukaryota</taxon>
        <taxon>Fungi</taxon>
        <taxon>Dikarya</taxon>
        <taxon>Basidiomycota</taxon>
        <taxon>Agaricomycotina</taxon>
        <taxon>Agaricomycetes</taxon>
        <taxon>Polyporales</taxon>
        <taxon>Polyporaceae</taxon>
        <taxon>Ganoderma</taxon>
    </lineage>
</organism>
<dbReference type="CDD" id="cd18186">
    <property type="entry name" value="BTB_POZ_ZBTB_KLHL-like"/>
    <property type="match status" value="1"/>
</dbReference>
<gene>
    <name evidence="3" type="ORF">GSI_10777</name>
</gene>
<feature type="region of interest" description="Disordered" evidence="1">
    <location>
        <begin position="1"/>
        <end position="260"/>
    </location>
</feature>
<dbReference type="OrthoDB" id="2746456at2759"/>
<accession>A0A2G8S1I9</accession>
<feature type="compositionally biased region" description="Basic and acidic residues" evidence="1">
    <location>
        <begin position="72"/>
        <end position="82"/>
    </location>
</feature>
<comment type="caution">
    <text evidence="3">The sequence shown here is derived from an EMBL/GenBank/DDBJ whole genome shotgun (WGS) entry which is preliminary data.</text>
</comment>
<feature type="compositionally biased region" description="Polar residues" evidence="1">
    <location>
        <begin position="45"/>
        <end position="66"/>
    </location>
</feature>
<evidence type="ECO:0000313" key="4">
    <source>
        <dbReference type="Proteomes" id="UP000230002"/>
    </source>
</evidence>
<dbReference type="Proteomes" id="UP000230002">
    <property type="component" value="Unassembled WGS sequence"/>
</dbReference>
<sequence>MPNTPAANDPPAANAPPPLTDGPASSPTDYESDSSDGDSLPEVSQILSQCTSKSTLQDPSPSNDSEPFNRPSQDKERVEAQELRSPSTPMAKEEVIDESIPMPSPARSQMQTRKSARKSNQAPPVPSGSSAAKDIASAESASTTGTNTPKSKASTAESPKKRVSTRKRKLGTSDEVLPQVSVSQPPPAQPSKRARLGQDTAAPPSASQPLPRPVSPSKPKRPSSFAAPAPVATPKPSYSQATPKTAPANTKGKGKQKAAIRKRSANFWHLDGSVVVQVQNTLFRLHRSRLAQQSEFFAKLFAADGRSKEVFDPEIIEERDIVDSCPVHQVKNVSVLDFERLLTALDAGIAYAINPPPFHVLASLLRAAHTLSFKTILAFATHLLREMWSQDLSRLSSYSPERRVHALETILLGQQCSVPEMLKPAYYELLRAPAFGQDLPAYVHAESEAAGAAPKMLETDEDEARAPPARLATSDFVRLAAARDALQKEWLALVRPPLPSAFPCPLAALARTSNAGAEGSEGDGAPESSKRATARECATAQKADVTGWTARLLQNGVFEVGFADVFEGIRQLIEMEWGEMGYCVGCVSERRDAWEDTRKRLWRQLDVLLGLKGEDEG</sequence>
<proteinExistence type="predicted"/>
<dbReference type="SUPFAM" id="SSF54695">
    <property type="entry name" value="POZ domain"/>
    <property type="match status" value="1"/>
</dbReference>
<keyword evidence="4" id="KW-1185">Reference proteome</keyword>
<feature type="compositionally biased region" description="Low complexity" evidence="1">
    <location>
        <begin position="1"/>
        <end position="12"/>
    </location>
</feature>
<evidence type="ECO:0000259" key="2">
    <source>
        <dbReference type="PROSITE" id="PS50097"/>
    </source>
</evidence>
<feature type="compositionally biased region" description="Polar residues" evidence="1">
    <location>
        <begin position="106"/>
        <end position="130"/>
    </location>
</feature>
<dbReference type="InterPro" id="IPR000210">
    <property type="entry name" value="BTB/POZ_dom"/>
</dbReference>
<feature type="domain" description="BTB" evidence="2">
    <location>
        <begin position="272"/>
        <end position="348"/>
    </location>
</feature>
<reference evidence="3 4" key="1">
    <citation type="journal article" date="2015" name="Sci. Rep.">
        <title>Chromosome-level genome map provides insights into diverse defense mechanisms in the medicinal fungus Ganoderma sinense.</title>
        <authorList>
            <person name="Zhu Y."/>
            <person name="Xu J."/>
            <person name="Sun C."/>
            <person name="Zhou S."/>
            <person name="Xu H."/>
            <person name="Nelson D.R."/>
            <person name="Qian J."/>
            <person name="Song J."/>
            <person name="Luo H."/>
            <person name="Xiang L."/>
            <person name="Li Y."/>
            <person name="Xu Z."/>
            <person name="Ji A."/>
            <person name="Wang L."/>
            <person name="Lu S."/>
            <person name="Hayward A."/>
            <person name="Sun W."/>
            <person name="Li X."/>
            <person name="Schwartz D.C."/>
            <person name="Wang Y."/>
            <person name="Chen S."/>
        </authorList>
    </citation>
    <scope>NUCLEOTIDE SEQUENCE [LARGE SCALE GENOMIC DNA]</scope>
    <source>
        <strain evidence="3 4">ZZ0214-1</strain>
    </source>
</reference>
<dbReference type="Gene3D" id="3.30.710.10">
    <property type="entry name" value="Potassium Channel Kv1.1, Chain A"/>
    <property type="match status" value="1"/>
</dbReference>
<dbReference type="AlphaFoldDB" id="A0A2G8S1I9"/>
<dbReference type="EMBL" id="AYKW01000034">
    <property type="protein sequence ID" value="PIL27625.1"/>
    <property type="molecule type" value="Genomic_DNA"/>
</dbReference>
<dbReference type="PROSITE" id="PS50097">
    <property type="entry name" value="BTB"/>
    <property type="match status" value="1"/>
</dbReference>
<name>A0A2G8S1I9_9APHY</name>